<evidence type="ECO:0000313" key="3">
    <source>
        <dbReference type="Proteomes" id="UP000000391"/>
    </source>
</evidence>
<dbReference type="KEGG" id="mev:Metev_0550"/>
<dbReference type="RefSeq" id="WP_013194029.1">
    <property type="nucleotide sequence ID" value="NC_014253.1"/>
</dbReference>
<sequence length="223" mass="23853">MRLLIDVHVHSCFSKDSNSKLESIISFAEKNGLDAVAICDHDTVEGGIEGLKVAKKLGSKITVIPGIEVTSTKGHILVLGVDKNIEPHLTPEETIKAARKSGGVVIVPHPFKISSQGIGFVDGIDIDAVEVLNSRCFTDKPNDEARRAAQLHNIPEAGGSDSHIPDTVGQTYTIVEVSENTPEAIISAIKNGTISAGGKKVPVSVVFKHTLSTIKRKVLQRLR</sequence>
<feature type="domain" description="Polymerase/histidinol phosphatase N-terminal" evidence="1">
    <location>
        <begin position="5"/>
        <end position="73"/>
    </location>
</feature>
<dbReference type="Gene3D" id="3.20.20.140">
    <property type="entry name" value="Metal-dependent hydrolases"/>
    <property type="match status" value="1"/>
</dbReference>
<organism evidence="2 3">
    <name type="scientific">Methanohalobium evestigatum (strain ATCC BAA-1072 / DSM 3721 / NBRC 107634 / OCM 161 / Z-7303)</name>
    <dbReference type="NCBI Taxonomy" id="644295"/>
    <lineage>
        <taxon>Archaea</taxon>
        <taxon>Methanobacteriati</taxon>
        <taxon>Methanobacteriota</taxon>
        <taxon>Stenosarchaea group</taxon>
        <taxon>Methanomicrobia</taxon>
        <taxon>Methanosarcinales</taxon>
        <taxon>Methanosarcinaceae</taxon>
        <taxon>Methanohalobium</taxon>
    </lineage>
</organism>
<dbReference type="InterPro" id="IPR004013">
    <property type="entry name" value="PHP_dom"/>
</dbReference>
<dbReference type="PANTHER" id="PTHR42924">
    <property type="entry name" value="EXONUCLEASE"/>
    <property type="match status" value="1"/>
</dbReference>
<proteinExistence type="predicted"/>
<protein>
    <submittedName>
        <fullName evidence="2">PHP domain protein</fullName>
    </submittedName>
</protein>
<name>D7E8B9_METEZ</name>
<dbReference type="InterPro" id="IPR016195">
    <property type="entry name" value="Pol/histidinol_Pase-like"/>
</dbReference>
<dbReference type="Pfam" id="PF13263">
    <property type="entry name" value="PHP_C"/>
    <property type="match status" value="1"/>
</dbReference>
<dbReference type="Proteomes" id="UP000000391">
    <property type="component" value="Chromosome"/>
</dbReference>
<dbReference type="HOGENOM" id="CLU_072983_3_0_2"/>
<dbReference type="Pfam" id="PF02811">
    <property type="entry name" value="PHP"/>
    <property type="match status" value="1"/>
</dbReference>
<accession>D7E8B9</accession>
<dbReference type="EMBL" id="CP002069">
    <property type="protein sequence ID" value="ADI73461.1"/>
    <property type="molecule type" value="Genomic_DNA"/>
</dbReference>
<gene>
    <name evidence="2" type="ordered locus">Metev_0550</name>
</gene>
<dbReference type="GO" id="GO:0035312">
    <property type="term" value="F:5'-3' DNA exonuclease activity"/>
    <property type="evidence" value="ECO:0007669"/>
    <property type="project" value="TreeGrafter"/>
</dbReference>
<evidence type="ECO:0000313" key="2">
    <source>
        <dbReference type="EMBL" id="ADI73461.1"/>
    </source>
</evidence>
<dbReference type="InterPro" id="IPR003141">
    <property type="entry name" value="Pol/His_phosphatase_N"/>
</dbReference>
<dbReference type="STRING" id="644295.Metev_0550"/>
<dbReference type="PANTHER" id="PTHR42924:SF3">
    <property type="entry name" value="POLYMERASE_HISTIDINOL PHOSPHATASE N-TERMINAL DOMAIN-CONTAINING PROTEIN"/>
    <property type="match status" value="1"/>
</dbReference>
<dbReference type="SUPFAM" id="SSF89550">
    <property type="entry name" value="PHP domain-like"/>
    <property type="match status" value="1"/>
</dbReference>
<dbReference type="OrthoDB" id="50465at2157"/>
<dbReference type="InterPro" id="IPR052018">
    <property type="entry name" value="PHP_domain"/>
</dbReference>
<dbReference type="GO" id="GO:0004534">
    <property type="term" value="F:5'-3' RNA exonuclease activity"/>
    <property type="evidence" value="ECO:0007669"/>
    <property type="project" value="TreeGrafter"/>
</dbReference>
<reference evidence="2 3" key="1">
    <citation type="submission" date="2010-06" db="EMBL/GenBank/DDBJ databases">
        <title>Complete sequence chromosome of Methanohalobium evestigatum Z-7303.</title>
        <authorList>
            <consortium name="US DOE Joint Genome Institute"/>
            <person name="Lucas S."/>
            <person name="Copeland A."/>
            <person name="Lapidus A."/>
            <person name="Cheng J.-F."/>
            <person name="Bruce D."/>
            <person name="Goodwin L."/>
            <person name="Pitluck S."/>
            <person name="Saunders E."/>
            <person name="Detter J.C."/>
            <person name="Han C."/>
            <person name="Tapia R."/>
            <person name="Land M."/>
            <person name="Hauser L."/>
            <person name="Kyrpides N."/>
            <person name="Mikhailova N."/>
            <person name="Sieprawska-Lupa M."/>
            <person name="Whitman W.B."/>
            <person name="Anderson I."/>
            <person name="Woyke T."/>
        </authorList>
    </citation>
    <scope>NUCLEOTIDE SEQUENCE [LARGE SCALE GENOMIC DNA]</scope>
    <source>
        <strain evidence="3">ATCC BAA-1072 / DSM 3721 / NBRC 107634 / OCM 161 / Z-7303</strain>
    </source>
</reference>
<dbReference type="AlphaFoldDB" id="D7E8B9"/>
<dbReference type="CDD" id="cd07432">
    <property type="entry name" value="PHP_HisPPase"/>
    <property type="match status" value="1"/>
</dbReference>
<dbReference type="NCBIfam" id="NF038032">
    <property type="entry name" value="CehA_McbA_metalo"/>
    <property type="match status" value="1"/>
</dbReference>
<dbReference type="SMART" id="SM00481">
    <property type="entry name" value="POLIIIAc"/>
    <property type="match status" value="1"/>
</dbReference>
<evidence type="ECO:0000259" key="1">
    <source>
        <dbReference type="SMART" id="SM00481"/>
    </source>
</evidence>
<dbReference type="GeneID" id="9346172"/>
<keyword evidence="3" id="KW-1185">Reference proteome</keyword>